<dbReference type="SUPFAM" id="SSF52540">
    <property type="entry name" value="P-loop containing nucleoside triphosphate hydrolases"/>
    <property type="match status" value="1"/>
</dbReference>
<dbReference type="PANTHER" id="PTHR12706">
    <property type="entry name" value="STRAWBERRY NOTCH-RELATED"/>
    <property type="match status" value="1"/>
</dbReference>
<name>A0ABV7EI49_9SPHN</name>
<evidence type="ECO:0000256" key="2">
    <source>
        <dbReference type="SAM" id="SignalP"/>
    </source>
</evidence>
<evidence type="ECO:0000256" key="1">
    <source>
        <dbReference type="ARBA" id="ARBA00006992"/>
    </source>
</evidence>
<evidence type="ECO:0000259" key="3">
    <source>
        <dbReference type="PROSITE" id="PS51192"/>
    </source>
</evidence>
<feature type="chain" id="PRO_5045926666" evidence="2">
    <location>
        <begin position="22"/>
        <end position="1455"/>
    </location>
</feature>
<dbReference type="InterPro" id="IPR039187">
    <property type="entry name" value="SNO_AAA"/>
</dbReference>
<dbReference type="PANTHER" id="PTHR12706:SF30">
    <property type="entry name" value="PROTEIN STRAWBERRY NOTCH-RELATED"/>
    <property type="match status" value="1"/>
</dbReference>
<dbReference type="RefSeq" id="WP_336919296.1">
    <property type="nucleotide sequence ID" value="NZ_JBANRN010000009.1"/>
</dbReference>
<keyword evidence="2" id="KW-0732">Signal</keyword>
<comment type="caution">
    <text evidence="4">The sequence shown here is derived from an EMBL/GenBank/DDBJ whole genome shotgun (WGS) entry which is preliminary data.</text>
</comment>
<keyword evidence="5" id="KW-1185">Reference proteome</keyword>
<dbReference type="Pfam" id="PF13871">
    <property type="entry name" value="Helicase_C_4"/>
    <property type="match status" value="1"/>
</dbReference>
<reference evidence="5" key="1">
    <citation type="journal article" date="2019" name="Int. J. Syst. Evol. Microbiol.">
        <title>The Global Catalogue of Microorganisms (GCM) 10K type strain sequencing project: providing services to taxonomists for standard genome sequencing and annotation.</title>
        <authorList>
            <consortium name="The Broad Institute Genomics Platform"/>
            <consortium name="The Broad Institute Genome Sequencing Center for Infectious Disease"/>
            <person name="Wu L."/>
            <person name="Ma J."/>
        </authorList>
    </citation>
    <scope>NUCLEOTIDE SEQUENCE [LARGE SCALE GENOMIC DNA]</scope>
    <source>
        <strain evidence="5">KCTC 52606</strain>
    </source>
</reference>
<dbReference type="InterPro" id="IPR026937">
    <property type="entry name" value="SBNO_Helicase_C_dom"/>
</dbReference>
<gene>
    <name evidence="4" type="ORF">ACFODK_10840</name>
</gene>
<dbReference type="InterPro" id="IPR026741">
    <property type="entry name" value="SNO"/>
</dbReference>
<feature type="signal peptide" evidence="2">
    <location>
        <begin position="1"/>
        <end position="21"/>
    </location>
</feature>
<proteinExistence type="inferred from homology"/>
<feature type="domain" description="Helicase ATP-binding" evidence="3">
    <location>
        <begin position="497"/>
        <end position="672"/>
    </location>
</feature>
<sequence>MTLAAPVARPAAPLPVAPAFAATARSILSAAALILPDLERGRAIDARALRTAMETAFGGSDADGAWDWKTAYDACEAAQVLFLRKYGSVILRQSASPVAALAMIEKVAALLPTHTRRSETSQAFQQFSTPAGLGFVATVAAAIRPGDVVLEPSAGTGLLAIQAETRGAALILNELAEIRAEMLAGLFGDCPVTRHDAAHIHDYLRADIVPSVVAMNPPFSAVAHVDRTMKDAALRHIGSALARLAEGGRLVAITGASCAPDNPAWTESFAQLQERGRVLFSAAIDGRVYAKHGTTIDTRLTVIERVPADEPSVFPASPGVAPDTATLLGWVLDHVPPRGSGPDTPPPALSVAVPVAMRAMSAKPARRRHAAPVPAAAPAKLPEAAELAYDAIDWTPAEAGRLTDAIYEPYALQSLRIDGARAHPTPLVQSAAMASVPPPRPSYRPILPANLVADGVLSDAQLESVILAGEAHSGHLAGAWTVDDSWDVVTAAPDDAQDAVRFRRGWFLGDGTGAGKGRQVAGIILDNWLKGRRRAVWVSRSETLHQDAMRDWEALGQERLLVTPLSRFRQGTAITLDEGVLFATYATLRSQERGEKASRVQQIVDWLGADFDGVIVFDEAHAMANAAGGTSDRGEQAPSQQGRAGLRLQHALPDARVVYVSATGATTVQNLAYAQRLGLWGGEDFPFATRSEFIAAIEDGGVAAMEVLARDLKALGLYSARSLSFDGVEYEMLEHALTPAQIGIYDAYAGAFQIIHNNLDAAMKAANITSATGTLNAQAKSAARSAFESAKQRFFNHLITAMQTPSLIASIERDLEAAHSAVVQIVSTGEALQERRLADIPTEEWDDVRVDVTPREYVLSYLEHSFPVQLYQPFTDNEGNLSSRPVTDADGNPVESREAAARRDRLIERLASLAPVPAALDQIIHHFGTDLVAEVTGRSRRIVKRRGSDGIDRYVVESRPGSANVGETDAFQSDAKRILIFSDAGGTGRSYHADLGARNQRLRVHYLLEAGWKADNAIQGFGRTNRTNQKQPPLFRPVTTGVKAQKRFISTIARRLDTLGAITRGQRQTGGQGLFRPKDNLESQYARDALRQLYRLLFAGKVEGCSLLAFEEATGLSLRDDTGLKDELPPITTFLNRMLALTIDLQNILFTAFEDLLTARIEGAIASGTYELGLETLQAESFTIADRSTIYTHPGTTAETRLLTIERKDRNRPLALDDALDRLSDPRAVLLVNAQSGRAAVQIPTKGVMLDDGSIESRVRLVRPMESLPMPLEAMGQTQWREASRADFARAWEAELAEVPEFATSTMHIVTGLLLPIWKRLPNESTRVYRLQTDDGERIVGRRVSPAWVATATANDNAPTLDPQAAFAALMDGNTILDLAEGLQLRRVRVMNAYRIELTGFTDPMRERLTAYGLFHEIISWKLRMFVPVNASGVAVLERIMKRWPLQRIADRTAA</sequence>
<dbReference type="SUPFAM" id="SSF53335">
    <property type="entry name" value="S-adenosyl-L-methionine-dependent methyltransferases"/>
    <property type="match status" value="1"/>
</dbReference>
<evidence type="ECO:0000313" key="5">
    <source>
        <dbReference type="Proteomes" id="UP001595378"/>
    </source>
</evidence>
<evidence type="ECO:0000313" key="4">
    <source>
        <dbReference type="EMBL" id="MFC3101382.1"/>
    </source>
</evidence>
<dbReference type="InterPro" id="IPR029063">
    <property type="entry name" value="SAM-dependent_MTases_sf"/>
</dbReference>
<organism evidence="4 5">
    <name type="scientific">Alteraurantiacibacter lauratis</name>
    <dbReference type="NCBI Taxonomy" id="2054627"/>
    <lineage>
        <taxon>Bacteria</taxon>
        <taxon>Pseudomonadati</taxon>
        <taxon>Pseudomonadota</taxon>
        <taxon>Alphaproteobacteria</taxon>
        <taxon>Sphingomonadales</taxon>
        <taxon>Erythrobacteraceae</taxon>
        <taxon>Alteraurantiacibacter</taxon>
    </lineage>
</organism>
<comment type="similarity">
    <text evidence="1">Belongs to the SBNO family.</text>
</comment>
<dbReference type="PROSITE" id="PS51192">
    <property type="entry name" value="HELICASE_ATP_BIND_1"/>
    <property type="match status" value="1"/>
</dbReference>
<accession>A0ABV7EI49</accession>
<dbReference type="Gene3D" id="3.40.50.300">
    <property type="entry name" value="P-loop containing nucleotide triphosphate hydrolases"/>
    <property type="match status" value="1"/>
</dbReference>
<dbReference type="Gene3D" id="3.40.50.150">
    <property type="entry name" value="Vaccinia Virus protein VP39"/>
    <property type="match status" value="1"/>
</dbReference>
<dbReference type="InterPro" id="IPR014001">
    <property type="entry name" value="Helicase_ATP-bd"/>
</dbReference>
<dbReference type="Proteomes" id="UP001595378">
    <property type="component" value="Unassembled WGS sequence"/>
</dbReference>
<dbReference type="InterPro" id="IPR027417">
    <property type="entry name" value="P-loop_NTPase"/>
</dbReference>
<dbReference type="EMBL" id="JBHRSU010000032">
    <property type="protein sequence ID" value="MFC3101382.1"/>
    <property type="molecule type" value="Genomic_DNA"/>
</dbReference>
<dbReference type="Pfam" id="PF13872">
    <property type="entry name" value="AAA_34"/>
    <property type="match status" value="1"/>
</dbReference>
<protein>
    <submittedName>
        <fullName evidence="4">Strawberry notch-like NTP hydrolase domain-containing protein</fullName>
    </submittedName>
</protein>